<dbReference type="RefSeq" id="XP_067514513.1">
    <property type="nucleotide sequence ID" value="XM_067658412.1"/>
</dbReference>
<accession>I1BSD7</accession>
<dbReference type="AlphaFoldDB" id="I1BSD7"/>
<dbReference type="OMA" id="HIRMFFR"/>
<proteinExistence type="predicted"/>
<dbReference type="OrthoDB" id="2288585at2759"/>
<evidence type="ECO:0000313" key="2">
    <source>
        <dbReference type="Proteomes" id="UP000009138"/>
    </source>
</evidence>
<dbReference type="GeneID" id="93610793"/>
<sequence length="111" mass="12820">MWDKCFVSYSSEANGDITTRDFRDNIKTLEKIKDVHGDTQRMIDFISLSKQKVCIVIIDYAGLSTDPVNIQQFIRDNDAIEEIVVDYFPYSCDATLSPFNSRETPRQRSKT</sequence>
<dbReference type="InParanoid" id="I1BSD7"/>
<evidence type="ECO:0000313" key="1">
    <source>
        <dbReference type="EMBL" id="EIE79117.1"/>
    </source>
</evidence>
<reference evidence="1 2" key="1">
    <citation type="journal article" date="2009" name="PLoS Genet.">
        <title>Genomic analysis of the basal lineage fungus Rhizopus oryzae reveals a whole-genome duplication.</title>
        <authorList>
            <person name="Ma L.-J."/>
            <person name="Ibrahim A.S."/>
            <person name="Skory C."/>
            <person name="Grabherr M.G."/>
            <person name="Burger G."/>
            <person name="Butler M."/>
            <person name="Elias M."/>
            <person name="Idnurm A."/>
            <person name="Lang B.F."/>
            <person name="Sone T."/>
            <person name="Abe A."/>
            <person name="Calvo S.E."/>
            <person name="Corrochano L.M."/>
            <person name="Engels R."/>
            <person name="Fu J."/>
            <person name="Hansberg W."/>
            <person name="Kim J.-M."/>
            <person name="Kodira C.D."/>
            <person name="Koehrsen M.J."/>
            <person name="Liu B."/>
            <person name="Miranda-Saavedra D."/>
            <person name="O'Leary S."/>
            <person name="Ortiz-Castellanos L."/>
            <person name="Poulter R."/>
            <person name="Rodriguez-Romero J."/>
            <person name="Ruiz-Herrera J."/>
            <person name="Shen Y.-Q."/>
            <person name="Zeng Q."/>
            <person name="Galagan J."/>
            <person name="Birren B.W."/>
            <person name="Cuomo C.A."/>
            <person name="Wickes B.L."/>
        </authorList>
    </citation>
    <scope>NUCLEOTIDE SEQUENCE [LARGE SCALE GENOMIC DNA]</scope>
    <source>
        <strain evidence="2">RA 99-880 / ATCC MYA-4621 / FGSC 9543 / NRRL 43880</strain>
    </source>
</reference>
<organism evidence="1 2">
    <name type="scientific">Rhizopus delemar (strain RA 99-880 / ATCC MYA-4621 / FGSC 9543 / NRRL 43880)</name>
    <name type="common">Mucormycosis agent</name>
    <name type="synonym">Rhizopus arrhizus var. delemar</name>
    <dbReference type="NCBI Taxonomy" id="246409"/>
    <lineage>
        <taxon>Eukaryota</taxon>
        <taxon>Fungi</taxon>
        <taxon>Fungi incertae sedis</taxon>
        <taxon>Mucoromycota</taxon>
        <taxon>Mucoromycotina</taxon>
        <taxon>Mucoromycetes</taxon>
        <taxon>Mucorales</taxon>
        <taxon>Mucorineae</taxon>
        <taxon>Rhizopodaceae</taxon>
        <taxon>Rhizopus</taxon>
    </lineage>
</organism>
<dbReference type="EMBL" id="CH476733">
    <property type="protein sequence ID" value="EIE79117.1"/>
    <property type="molecule type" value="Genomic_DNA"/>
</dbReference>
<gene>
    <name evidence="1" type="ORF">RO3G_03822</name>
</gene>
<protein>
    <submittedName>
        <fullName evidence="1">Uncharacterized protein</fullName>
    </submittedName>
</protein>
<name>I1BSD7_RHIO9</name>
<keyword evidence="2" id="KW-1185">Reference proteome</keyword>
<dbReference type="Proteomes" id="UP000009138">
    <property type="component" value="Unassembled WGS sequence"/>
</dbReference>
<dbReference type="VEuPathDB" id="FungiDB:RO3G_03822"/>